<dbReference type="Proteomes" id="UP000299102">
    <property type="component" value="Unassembled WGS sequence"/>
</dbReference>
<comment type="caution">
    <text evidence="2">The sequence shown here is derived from an EMBL/GenBank/DDBJ whole genome shotgun (WGS) entry which is preliminary data.</text>
</comment>
<evidence type="ECO:0000313" key="2">
    <source>
        <dbReference type="EMBL" id="GBP65060.1"/>
    </source>
</evidence>
<feature type="compositionally biased region" description="Basic and acidic residues" evidence="1">
    <location>
        <begin position="235"/>
        <end position="272"/>
    </location>
</feature>
<reference evidence="2 3" key="1">
    <citation type="journal article" date="2019" name="Commun. Biol.">
        <title>The bagworm genome reveals a unique fibroin gene that provides high tensile strength.</title>
        <authorList>
            <person name="Kono N."/>
            <person name="Nakamura H."/>
            <person name="Ohtoshi R."/>
            <person name="Tomita M."/>
            <person name="Numata K."/>
            <person name="Arakawa K."/>
        </authorList>
    </citation>
    <scope>NUCLEOTIDE SEQUENCE [LARGE SCALE GENOMIC DNA]</scope>
</reference>
<sequence length="334" mass="36012">MQIQDGTCVALTRAATKKLRVDLKSAHPRSAGRPRADIIWSRNYQSPNLCLSLGNSWYVDVSTKSNGSETIGEGGGGVRGARGGRYTAVSVWLCDDRRSTSMSCGASVCPPAPAPAPSAYSTLDECENRFDSIVCLRSASASAASASEPRESSPCRNAFTTRICAPRPRASACGGRGARGGAVRACVRVAPPSRAAGRRAARRHTYVTEAVYRELAGTGYGGRLEAFSYVRDTSLRSRPPHERGGSGRRSSKTERREMRDRDDADSERRGRPADVSCRRGVAPTAYRAPSMSDKRMFCVRPPTRARDVGPDDVSRLPVSDDTAVVAGIRFRLTH</sequence>
<name>A0A4C1XPI3_EUMVA</name>
<evidence type="ECO:0000313" key="3">
    <source>
        <dbReference type="Proteomes" id="UP000299102"/>
    </source>
</evidence>
<dbReference type="EMBL" id="BGZK01000918">
    <property type="protein sequence ID" value="GBP65060.1"/>
    <property type="molecule type" value="Genomic_DNA"/>
</dbReference>
<feature type="region of interest" description="Disordered" evidence="1">
    <location>
        <begin position="235"/>
        <end position="288"/>
    </location>
</feature>
<gene>
    <name evidence="2" type="ORF">EVAR_46854_1</name>
</gene>
<organism evidence="2 3">
    <name type="scientific">Eumeta variegata</name>
    <name type="common">Bagworm moth</name>
    <name type="synonym">Eumeta japonica</name>
    <dbReference type="NCBI Taxonomy" id="151549"/>
    <lineage>
        <taxon>Eukaryota</taxon>
        <taxon>Metazoa</taxon>
        <taxon>Ecdysozoa</taxon>
        <taxon>Arthropoda</taxon>
        <taxon>Hexapoda</taxon>
        <taxon>Insecta</taxon>
        <taxon>Pterygota</taxon>
        <taxon>Neoptera</taxon>
        <taxon>Endopterygota</taxon>
        <taxon>Lepidoptera</taxon>
        <taxon>Glossata</taxon>
        <taxon>Ditrysia</taxon>
        <taxon>Tineoidea</taxon>
        <taxon>Psychidae</taxon>
        <taxon>Oiketicinae</taxon>
        <taxon>Eumeta</taxon>
    </lineage>
</organism>
<proteinExistence type="predicted"/>
<protein>
    <submittedName>
        <fullName evidence="2">Uncharacterized protein</fullName>
    </submittedName>
</protein>
<accession>A0A4C1XPI3</accession>
<evidence type="ECO:0000256" key="1">
    <source>
        <dbReference type="SAM" id="MobiDB-lite"/>
    </source>
</evidence>
<keyword evidence="3" id="KW-1185">Reference proteome</keyword>
<dbReference type="AlphaFoldDB" id="A0A4C1XPI3"/>